<evidence type="ECO:0000259" key="8">
    <source>
        <dbReference type="PROSITE" id="PS52004"/>
    </source>
</evidence>
<dbReference type="InterPro" id="IPR006162">
    <property type="entry name" value="Ppantetheine_attach_site"/>
</dbReference>
<dbReference type="Gene3D" id="3.40.50.980">
    <property type="match status" value="2"/>
</dbReference>
<dbReference type="RefSeq" id="WP_344600082.1">
    <property type="nucleotide sequence ID" value="NZ_BAAATK010000004.1"/>
</dbReference>
<dbReference type="NCBIfam" id="TIGR01733">
    <property type="entry name" value="AA-adenyl-dom"/>
    <property type="match status" value="1"/>
</dbReference>
<dbReference type="SUPFAM" id="SSF47336">
    <property type="entry name" value="ACP-like"/>
    <property type="match status" value="3"/>
</dbReference>
<organism evidence="9 10">
    <name type="scientific">Streptomyces glaucus</name>
    <dbReference type="NCBI Taxonomy" id="284029"/>
    <lineage>
        <taxon>Bacteria</taxon>
        <taxon>Bacillati</taxon>
        <taxon>Actinomycetota</taxon>
        <taxon>Actinomycetes</taxon>
        <taxon>Kitasatosporales</taxon>
        <taxon>Streptomycetaceae</taxon>
        <taxon>Streptomyces</taxon>
    </lineage>
</organism>
<dbReference type="Gene3D" id="3.30.70.3290">
    <property type="match status" value="1"/>
</dbReference>
<evidence type="ECO:0000313" key="9">
    <source>
        <dbReference type="EMBL" id="GAA2425120.1"/>
    </source>
</evidence>
<dbReference type="Pfam" id="PF02801">
    <property type="entry name" value="Ketoacyl-synt_C"/>
    <property type="match status" value="1"/>
</dbReference>
<dbReference type="Pfam" id="PF13193">
    <property type="entry name" value="AMP-binding_C"/>
    <property type="match status" value="1"/>
</dbReference>
<accession>A0ABN3J9X9</accession>
<feature type="domain" description="Ketosynthase family 3 (KS3)" evidence="8">
    <location>
        <begin position="24"/>
        <end position="438"/>
    </location>
</feature>
<evidence type="ECO:0000256" key="1">
    <source>
        <dbReference type="ARBA" id="ARBA00001957"/>
    </source>
</evidence>
<feature type="domain" description="Carrier" evidence="7">
    <location>
        <begin position="830"/>
        <end position="905"/>
    </location>
</feature>
<dbReference type="InterPro" id="IPR020845">
    <property type="entry name" value="AMP-binding_CS"/>
</dbReference>
<dbReference type="InterPro" id="IPR025110">
    <property type="entry name" value="AMP-bd_C"/>
</dbReference>
<evidence type="ECO:0000256" key="3">
    <source>
        <dbReference type="ARBA" id="ARBA00022553"/>
    </source>
</evidence>
<sequence>MSSEITASGTPGGPASAAGTGGTGRDIAIIGMAARLPEADDVRQFLRNLREGRDSVRELTADRIGRTSLPADEQYQLCGFLDDIDSFDHAFFGISKGEAQNMAPEHRLLLQTAYQAVENAGYAPASLDGVRGSVYVADTKIEYDRLARDPEATMVMGTHVSAMAGRLSRFFGLRGTSAMVDSACSSGLLAVHQAAHDLILGESELAMACGVSLNVLADHRTGALDIGIRSADGKARAFSADASGTGSGEAVAAVLLKPLHAALRDGDTVHAVIKGTAANSGASRSSTLTAPDSAAQAEVIELAWRKAGIDPTTVSYVEAHGTGTRLGDPIEIEGLDLAFGRVTERKNFVAVSTVKSNIGHTWSVSGLVGLIKAVLALRTRQLFPSLHAAELNPLIDFANSAVSVTRELTPWEPAAGLRRAGVSAFGVMGTNVHAVLEEAPPAAAGRARNPAARYFVPLSAKSPTALRANADALRHWIEDRSDLDPADVAHTLTAGRDHHPHRLALTASTLTELTEALAAAAERAASAEPAGPVTTALLVSGVSQAAPGLVVELRAAHPHFDERYRQAMDAGSACGVRDEQFAFQFAFLSLLGHIGLGFEHVVAQNAGKHAWDAANGRVDLAEALRRAASEDQTVPADLDQRVDRLLGKLTGTQHVLFIEAGPLSTISRALTERAGDGYDVLAVDESGLAGFLGALYTAGVRCRWDACAGPGRRVELPSYRFDRIRCWLPDDKIRTRVTETASGAAQADGTTPLEAVTAVWRDVLGLESLKPDASFFDLGGDSISAMQVMGRLSGLFGVELDEYAIFDHENPQQLADYVRAALPASGAAQADGTTPLEAVTAVWRDVLGLESLKPDASFFDLGGDSISAMQVMGRLSGLFGVELDEYAIFDHENPQQLADYVQKAVPAATVAPAGETAPSTEPYPASPAQLNIWLASQFEGGSAAFNLTRSFRLDGHVDTDALRRALDALAQRHDALRTTFAFTDGGLTQATTAAEGFIAPLVLERFGGPRPDDARIAEAVRPFASTPFDLATGPLVRAQLATFGGDEHVLTLSTHHIVADGWSLELLVRDLSAFYAAFANGAPLDLPPVEADYRHHHIQEKQRADERRATASAYWREQYADVPAAIDLPVRSGVGGEAFSGAYRDYALPARLWERLKQFARAEGGTVFTSVVSAFAALLARYTDEGDLVLGTSLSGRGRQSTEQLVGMLVRTLPLRLQVDDEAGFRDMVAQTRARFTEGARHGDHPYEELVQDLQRRGLTHASHLFDVLIEFEQFAGDGEQALHAMASDRLRVTPLDVTLRTSVFPLNIMLAEQAGTLEAAIRFDTRLFDTRTVDQLWDSFTGLLTAVLERPDAPLRRLPLLTREEEQRVRTIGAHTFDFDASLKIHAAVERFARTHPDRVCLVAGSEQRTYAELNARANRLARYFRDELHVRTEEVVALVMDRSLLTVESILALWKCGAAYMPVDPGYPPSYVTSMLESSQVRVVALDPNRISAELRGHIGDGRTVVELTGTTGAGLDSDDPGITTDDSAMSYVIYTSGSTGVPKGVMVEHLGMLNHLHSKIDDLALNEHSVVAQNASNSFDISVWQMFAALHVGGKTVIYDAALQLDPVRFGERVDADGITVLEVVPSYLDTMLDTWARAGRHFDLSALTHLMVTGEAVLPRSVNRWLTHYPHVPVVNAYGPTEASDDVTHHVMAEPVTTDTVPLGKPVHNTLIYVLDEHLRVCPQGMKGEIYVSGIGVSRGYLNAPEQTARVFLRDPFQPERRMYRTGDAGRWTAAGTLEYLGRTDSQVKVRGFRIDLGEIERRVDACPGVKAAAVVVRAGAKDRLCAYVVLEPGTTVAECRTRLHRELPHHMVPGDFVEIDGMPLTSNGKVDRKSLARRELPSGHTSGAVAPRTEAERVLADIWREVLDTEEVGVTEPFFEIGGNSLRAIQVLSRIRSRLGVALDLEVLFAQPTIAALAAALQHAEGDDEAIVSLGGPGSYPVAHTQTLLLRAEETYSRPDAFHRNDLYRLTGDVDPAALERGFARLVERHEALRTTFARRDGRWTQIVHEPGALPLPFALHDLTGRPAAEARRFAEDRIRVAFSVADEPLIRADLLRTDENWLLVTSMHQLVSDGRTVDVLTEDWLTLYDALVDDRDTQLEPLPVQYKDTAQWRNARMTGEREEEHRRFWTAELAGAGSVLDLTTDRPRPARTSFPGGRVRRTVPQLASRLADLASAHAVTEFVVAKTAVSLLLAAETGRTDITVGTYTRGRNRLEFENQIGFYINTVPLRTRLEPDDTAGSVLRTAQRDVLRAFQHEEYPYEWTMRDLGWERGPDRSPVFDVMVAMDLAEAAEASGPGRHRLEFERLELPRRAKEADLQFVFDRTADGGMEIAVTYDSELFDAARVEHLAERLEQVVEALAADRPLVDILTRTPASAE</sequence>
<dbReference type="SMART" id="SM00823">
    <property type="entry name" value="PKS_PP"/>
    <property type="match status" value="3"/>
</dbReference>
<dbReference type="InterPro" id="IPR020841">
    <property type="entry name" value="PKS_Beta-ketoAc_synthase_dom"/>
</dbReference>
<protein>
    <recommendedName>
        <fullName evidence="11">Non-ribosomal peptide synthetase</fullName>
    </recommendedName>
</protein>
<dbReference type="InterPro" id="IPR014031">
    <property type="entry name" value="Ketoacyl_synth_C"/>
</dbReference>
<dbReference type="SMART" id="SM00825">
    <property type="entry name" value="PKS_KS"/>
    <property type="match status" value="1"/>
</dbReference>
<dbReference type="PROSITE" id="PS50075">
    <property type="entry name" value="CARRIER"/>
    <property type="match status" value="3"/>
</dbReference>
<dbReference type="InterPro" id="IPR014030">
    <property type="entry name" value="Ketoacyl_synth_N"/>
</dbReference>
<dbReference type="InterPro" id="IPR016039">
    <property type="entry name" value="Thiolase-like"/>
</dbReference>
<dbReference type="Pfam" id="PF00109">
    <property type="entry name" value="ketoacyl-synt"/>
    <property type="match status" value="1"/>
</dbReference>
<dbReference type="Pfam" id="PF00501">
    <property type="entry name" value="AMP-binding"/>
    <property type="match status" value="1"/>
</dbReference>
<feature type="compositionally biased region" description="Low complexity" evidence="6">
    <location>
        <begin position="1"/>
        <end position="18"/>
    </location>
</feature>
<dbReference type="SUPFAM" id="SSF53901">
    <property type="entry name" value="Thiolase-like"/>
    <property type="match status" value="1"/>
</dbReference>
<evidence type="ECO:0000256" key="4">
    <source>
        <dbReference type="ARBA" id="ARBA00022679"/>
    </source>
</evidence>
<gene>
    <name evidence="9" type="ORF">GCM10010421_09700</name>
</gene>
<dbReference type="InterPro" id="IPR045851">
    <property type="entry name" value="AMP-bd_C_sf"/>
</dbReference>
<dbReference type="Gene3D" id="3.40.47.10">
    <property type="match status" value="1"/>
</dbReference>
<dbReference type="Gene3D" id="1.10.1200.10">
    <property type="entry name" value="ACP-like"/>
    <property type="match status" value="3"/>
</dbReference>
<proteinExistence type="predicted"/>
<evidence type="ECO:0000313" key="10">
    <source>
        <dbReference type="Proteomes" id="UP001500460"/>
    </source>
</evidence>
<dbReference type="Pfam" id="PF00668">
    <property type="entry name" value="Condensation"/>
    <property type="match status" value="2"/>
</dbReference>
<reference evidence="9 10" key="1">
    <citation type="journal article" date="2019" name="Int. J. Syst. Evol. Microbiol.">
        <title>The Global Catalogue of Microorganisms (GCM) 10K type strain sequencing project: providing services to taxonomists for standard genome sequencing and annotation.</title>
        <authorList>
            <consortium name="The Broad Institute Genomics Platform"/>
            <consortium name="The Broad Institute Genome Sequencing Center for Infectious Disease"/>
            <person name="Wu L."/>
            <person name="Ma J."/>
        </authorList>
    </citation>
    <scope>NUCLEOTIDE SEQUENCE [LARGE SCALE GENOMIC DNA]</scope>
    <source>
        <strain evidence="9 10">JCM 6922</strain>
    </source>
</reference>
<dbReference type="Proteomes" id="UP001500460">
    <property type="component" value="Unassembled WGS sequence"/>
</dbReference>
<keyword evidence="3" id="KW-0597">Phosphoprotein</keyword>
<dbReference type="SUPFAM" id="SSF52777">
    <property type="entry name" value="CoA-dependent acyltransferases"/>
    <property type="match status" value="4"/>
</dbReference>
<name>A0ABN3J9X9_9ACTN</name>
<dbReference type="InterPro" id="IPR023213">
    <property type="entry name" value="CAT-like_dom_sf"/>
</dbReference>
<evidence type="ECO:0000259" key="7">
    <source>
        <dbReference type="PROSITE" id="PS50075"/>
    </source>
</evidence>
<dbReference type="InterPro" id="IPR018201">
    <property type="entry name" value="Ketoacyl_synth_AS"/>
</dbReference>
<dbReference type="Gene3D" id="1.10.1240.100">
    <property type="match status" value="1"/>
</dbReference>
<dbReference type="InterPro" id="IPR000873">
    <property type="entry name" value="AMP-dep_synth/lig_dom"/>
</dbReference>
<evidence type="ECO:0000256" key="2">
    <source>
        <dbReference type="ARBA" id="ARBA00022450"/>
    </source>
</evidence>
<dbReference type="CDD" id="cd19531">
    <property type="entry name" value="LCL_NRPS-like"/>
    <property type="match status" value="2"/>
</dbReference>
<dbReference type="CDD" id="cd00833">
    <property type="entry name" value="PKS"/>
    <property type="match status" value="1"/>
</dbReference>
<dbReference type="InterPro" id="IPR020806">
    <property type="entry name" value="PKS_PP-bd"/>
</dbReference>
<evidence type="ECO:0000256" key="6">
    <source>
        <dbReference type="SAM" id="MobiDB-lite"/>
    </source>
</evidence>
<evidence type="ECO:0000256" key="5">
    <source>
        <dbReference type="ARBA" id="ARBA00023315"/>
    </source>
</evidence>
<dbReference type="Gene3D" id="2.30.38.10">
    <property type="entry name" value="Luciferase, Domain 3"/>
    <property type="match status" value="1"/>
</dbReference>
<comment type="caution">
    <text evidence="9">The sequence shown here is derived from an EMBL/GenBank/DDBJ whole genome shotgun (WGS) entry which is preliminary data.</text>
</comment>
<comment type="cofactor">
    <cofactor evidence="1">
        <name>pantetheine 4'-phosphate</name>
        <dbReference type="ChEBI" id="CHEBI:47942"/>
    </cofactor>
</comment>
<keyword evidence="10" id="KW-1185">Reference proteome</keyword>
<keyword evidence="4" id="KW-0808">Transferase</keyword>
<dbReference type="EMBL" id="BAAATK010000004">
    <property type="protein sequence ID" value="GAA2425120.1"/>
    <property type="molecule type" value="Genomic_DNA"/>
</dbReference>
<dbReference type="PANTHER" id="PTHR45527:SF1">
    <property type="entry name" value="FATTY ACID SYNTHASE"/>
    <property type="match status" value="1"/>
</dbReference>
<dbReference type="InterPro" id="IPR036736">
    <property type="entry name" value="ACP-like_sf"/>
</dbReference>
<evidence type="ECO:0008006" key="11">
    <source>
        <dbReference type="Google" id="ProtNLM"/>
    </source>
</evidence>
<dbReference type="SUPFAM" id="SSF56801">
    <property type="entry name" value="Acetyl-CoA synthetase-like"/>
    <property type="match status" value="1"/>
</dbReference>
<dbReference type="InterPro" id="IPR001242">
    <property type="entry name" value="Condensation_dom"/>
</dbReference>
<dbReference type="Pfam" id="PF22621">
    <property type="entry name" value="CurL-like_PKS_C"/>
    <property type="match status" value="1"/>
</dbReference>
<feature type="region of interest" description="Disordered" evidence="6">
    <location>
        <begin position="1"/>
        <end position="21"/>
    </location>
</feature>
<dbReference type="PROSITE" id="PS52004">
    <property type="entry name" value="KS3_2"/>
    <property type="match status" value="1"/>
</dbReference>
<feature type="domain" description="Carrier" evidence="7">
    <location>
        <begin position="1895"/>
        <end position="1970"/>
    </location>
</feature>
<dbReference type="CDD" id="cd05930">
    <property type="entry name" value="A_NRPS"/>
    <property type="match status" value="1"/>
</dbReference>
<dbReference type="PROSITE" id="PS00012">
    <property type="entry name" value="PHOSPHOPANTETHEINE"/>
    <property type="match status" value="1"/>
</dbReference>
<keyword evidence="5" id="KW-0012">Acyltransferase</keyword>
<dbReference type="Pfam" id="PF00550">
    <property type="entry name" value="PP-binding"/>
    <property type="match status" value="3"/>
</dbReference>
<keyword evidence="2" id="KW-0596">Phosphopantetheine</keyword>
<dbReference type="PROSITE" id="PS00455">
    <property type="entry name" value="AMP_BINDING"/>
    <property type="match status" value="1"/>
</dbReference>
<dbReference type="PROSITE" id="PS00606">
    <property type="entry name" value="KS3_1"/>
    <property type="match status" value="1"/>
</dbReference>
<dbReference type="InterPro" id="IPR010071">
    <property type="entry name" value="AA_adenyl_dom"/>
</dbReference>
<feature type="domain" description="Carrier" evidence="7">
    <location>
        <begin position="747"/>
        <end position="822"/>
    </location>
</feature>
<dbReference type="Gene3D" id="3.30.559.10">
    <property type="entry name" value="Chloramphenicol acetyltransferase-like domain"/>
    <property type="match status" value="2"/>
</dbReference>
<dbReference type="PANTHER" id="PTHR45527">
    <property type="entry name" value="NONRIBOSOMAL PEPTIDE SYNTHETASE"/>
    <property type="match status" value="1"/>
</dbReference>
<dbReference type="InterPro" id="IPR009081">
    <property type="entry name" value="PP-bd_ACP"/>
</dbReference>
<dbReference type="Gene3D" id="3.30.300.30">
    <property type="match status" value="1"/>
</dbReference>
<dbReference type="Gene3D" id="3.30.559.30">
    <property type="entry name" value="Nonribosomal peptide synthetase, condensation domain"/>
    <property type="match status" value="2"/>
</dbReference>